<sequence>MSVATAFNVTCGVAFAVYTFTLLFVIVVYRFEFDGINCSTFGVIPATGVVVGVTHTNCPATTIPSLLTFFAEPLVKSASAKVCP</sequence>
<proteinExistence type="predicted"/>
<gene>
    <name evidence="2" type="ORF">SDC9_31801</name>
</gene>
<accession>A0A644V3Q1</accession>
<comment type="caution">
    <text evidence="2">The sequence shown here is derived from an EMBL/GenBank/DDBJ whole genome shotgun (WGS) entry which is preliminary data.</text>
</comment>
<dbReference type="EMBL" id="VSSQ01000212">
    <property type="protein sequence ID" value="MPL85827.1"/>
    <property type="molecule type" value="Genomic_DNA"/>
</dbReference>
<reference evidence="2" key="1">
    <citation type="submission" date="2019-08" db="EMBL/GenBank/DDBJ databases">
        <authorList>
            <person name="Kucharzyk K."/>
            <person name="Murdoch R.W."/>
            <person name="Higgins S."/>
            <person name="Loffler F."/>
        </authorList>
    </citation>
    <scope>NUCLEOTIDE SEQUENCE</scope>
</reference>
<evidence type="ECO:0000313" key="2">
    <source>
        <dbReference type="EMBL" id="MPL85827.1"/>
    </source>
</evidence>
<evidence type="ECO:0000256" key="1">
    <source>
        <dbReference type="SAM" id="Phobius"/>
    </source>
</evidence>
<protein>
    <submittedName>
        <fullName evidence="2">Uncharacterized protein</fullName>
    </submittedName>
</protein>
<keyword evidence="1" id="KW-0812">Transmembrane</keyword>
<keyword evidence="1" id="KW-1133">Transmembrane helix</keyword>
<name>A0A644V3Q1_9ZZZZ</name>
<organism evidence="2">
    <name type="scientific">bioreactor metagenome</name>
    <dbReference type="NCBI Taxonomy" id="1076179"/>
    <lineage>
        <taxon>unclassified sequences</taxon>
        <taxon>metagenomes</taxon>
        <taxon>ecological metagenomes</taxon>
    </lineage>
</organism>
<feature type="transmembrane region" description="Helical" evidence="1">
    <location>
        <begin position="6"/>
        <end position="29"/>
    </location>
</feature>
<keyword evidence="1" id="KW-0472">Membrane</keyword>
<dbReference type="AlphaFoldDB" id="A0A644V3Q1"/>